<evidence type="ECO:0000313" key="1">
    <source>
        <dbReference type="EMBL" id="GIF25723.1"/>
    </source>
</evidence>
<reference evidence="1" key="1">
    <citation type="submission" date="2021-01" db="EMBL/GenBank/DDBJ databases">
        <title>Whole genome shotgun sequence of Actinoplanes tereljensis NBRC 105297.</title>
        <authorList>
            <person name="Komaki H."/>
            <person name="Tamura T."/>
        </authorList>
    </citation>
    <scope>NUCLEOTIDE SEQUENCE</scope>
    <source>
        <strain evidence="1">NBRC 105297</strain>
    </source>
</reference>
<accession>A0A919NWN8</accession>
<organism evidence="1 2">
    <name type="scientific">Paractinoplanes tereljensis</name>
    <dbReference type="NCBI Taxonomy" id="571912"/>
    <lineage>
        <taxon>Bacteria</taxon>
        <taxon>Bacillati</taxon>
        <taxon>Actinomycetota</taxon>
        <taxon>Actinomycetes</taxon>
        <taxon>Micromonosporales</taxon>
        <taxon>Micromonosporaceae</taxon>
        <taxon>Paractinoplanes</taxon>
    </lineage>
</organism>
<dbReference type="EMBL" id="BOMY01000053">
    <property type="protein sequence ID" value="GIF25723.1"/>
    <property type="molecule type" value="Genomic_DNA"/>
</dbReference>
<comment type="caution">
    <text evidence="1">The sequence shown here is derived from an EMBL/GenBank/DDBJ whole genome shotgun (WGS) entry which is preliminary data.</text>
</comment>
<name>A0A919NWN8_9ACTN</name>
<gene>
    <name evidence="1" type="ORF">Ate02nite_84530</name>
</gene>
<dbReference type="Proteomes" id="UP000623608">
    <property type="component" value="Unassembled WGS sequence"/>
</dbReference>
<evidence type="ECO:0000313" key="2">
    <source>
        <dbReference type="Proteomes" id="UP000623608"/>
    </source>
</evidence>
<dbReference type="AlphaFoldDB" id="A0A919NWN8"/>
<sequence>MNDLRDDSLTFPPIPFASGSTIVTTDGSVVAVRTVAITITAEDGSVISIALEYRGGGWWATTQDQSR</sequence>
<proteinExistence type="predicted"/>
<keyword evidence="2" id="KW-1185">Reference proteome</keyword>
<dbReference type="RefSeq" id="WP_203813529.1">
    <property type="nucleotide sequence ID" value="NZ_BOMY01000053.1"/>
</dbReference>
<protein>
    <submittedName>
        <fullName evidence="1">Uncharacterized protein</fullName>
    </submittedName>
</protein>